<protein>
    <recommendedName>
        <fullName evidence="10">RecA family profile 1 domain-containing protein</fullName>
    </recommendedName>
</protein>
<evidence type="ECO:0000256" key="7">
    <source>
        <dbReference type="ARBA" id="ARBA00023172"/>
    </source>
</evidence>
<evidence type="ECO:0000259" key="10">
    <source>
        <dbReference type="PROSITE" id="PS50162"/>
    </source>
</evidence>
<dbReference type="GO" id="GO:0003697">
    <property type="term" value="F:single-stranded DNA binding"/>
    <property type="evidence" value="ECO:0007669"/>
    <property type="project" value="TreeGrafter"/>
</dbReference>
<dbReference type="CTD" id="5892"/>
<dbReference type="GO" id="GO:0140664">
    <property type="term" value="F:ATP-dependent DNA damage sensor activity"/>
    <property type="evidence" value="ECO:0007669"/>
    <property type="project" value="InterPro"/>
</dbReference>
<evidence type="ECO:0000256" key="8">
    <source>
        <dbReference type="ARBA" id="ARBA00023204"/>
    </source>
</evidence>
<dbReference type="EnsemblMetazoa" id="XM_038202748.1">
    <property type="protein sequence ID" value="XP_038058676.1"/>
    <property type="gene ID" value="LOC119729955"/>
</dbReference>
<keyword evidence="6" id="KW-0238">DNA-binding</keyword>
<accession>A0A914A5J2</accession>
<dbReference type="PIRSF" id="PIRSF005856">
    <property type="entry name" value="Rad51"/>
    <property type="match status" value="1"/>
</dbReference>
<dbReference type="GO" id="GO:0000724">
    <property type="term" value="P:double-strand break repair via homologous recombination"/>
    <property type="evidence" value="ECO:0007669"/>
    <property type="project" value="TreeGrafter"/>
</dbReference>
<dbReference type="CDD" id="cd19489">
    <property type="entry name" value="Rad51D"/>
    <property type="match status" value="1"/>
</dbReference>
<evidence type="ECO:0000256" key="9">
    <source>
        <dbReference type="ARBA" id="ARBA00023242"/>
    </source>
</evidence>
<dbReference type="GO" id="GO:0005524">
    <property type="term" value="F:ATP binding"/>
    <property type="evidence" value="ECO:0007669"/>
    <property type="project" value="UniProtKB-KW"/>
</dbReference>
<keyword evidence="4" id="KW-0227">DNA damage</keyword>
<dbReference type="InterPro" id="IPR051988">
    <property type="entry name" value="HRR_RAD51_Paralog"/>
</dbReference>
<dbReference type="Gene3D" id="3.40.50.300">
    <property type="entry name" value="P-loop containing nucleotide triphosphate hydrolases"/>
    <property type="match status" value="1"/>
</dbReference>
<dbReference type="RefSeq" id="XP_038058675.1">
    <property type="nucleotide sequence ID" value="XM_038202747.1"/>
</dbReference>
<dbReference type="GO" id="GO:0005815">
    <property type="term" value="C:microtubule organizing center"/>
    <property type="evidence" value="ECO:0007669"/>
    <property type="project" value="TreeGrafter"/>
</dbReference>
<evidence type="ECO:0000256" key="2">
    <source>
        <dbReference type="ARBA" id="ARBA00007095"/>
    </source>
</evidence>
<dbReference type="GO" id="GO:0005657">
    <property type="term" value="C:replication fork"/>
    <property type="evidence" value="ECO:0007669"/>
    <property type="project" value="TreeGrafter"/>
</dbReference>
<dbReference type="InterPro" id="IPR020588">
    <property type="entry name" value="RecA_ATP-bd"/>
</dbReference>
<evidence type="ECO:0000256" key="1">
    <source>
        <dbReference type="ARBA" id="ARBA00004123"/>
    </source>
</evidence>
<dbReference type="PANTHER" id="PTHR46457">
    <property type="entry name" value="DNA REPAIR PROTEIN RAD51 HOMOLOG 4"/>
    <property type="match status" value="1"/>
</dbReference>
<organism evidence="11 12">
    <name type="scientific">Patiria miniata</name>
    <name type="common">Bat star</name>
    <name type="synonym">Asterina miniata</name>
    <dbReference type="NCBI Taxonomy" id="46514"/>
    <lineage>
        <taxon>Eukaryota</taxon>
        <taxon>Metazoa</taxon>
        <taxon>Echinodermata</taxon>
        <taxon>Eleutherozoa</taxon>
        <taxon>Asterozoa</taxon>
        <taxon>Asteroidea</taxon>
        <taxon>Valvatacea</taxon>
        <taxon>Valvatida</taxon>
        <taxon>Asterinidae</taxon>
        <taxon>Patiria</taxon>
    </lineage>
</organism>
<feature type="domain" description="RecA family profile 1" evidence="10">
    <location>
        <begin position="78"/>
        <end position="252"/>
    </location>
</feature>
<dbReference type="Pfam" id="PF21794">
    <property type="entry name" value="RAD51D_N"/>
    <property type="match status" value="1"/>
</dbReference>
<evidence type="ECO:0000256" key="5">
    <source>
        <dbReference type="ARBA" id="ARBA00022840"/>
    </source>
</evidence>
<evidence type="ECO:0000256" key="3">
    <source>
        <dbReference type="ARBA" id="ARBA00022741"/>
    </source>
</evidence>
<evidence type="ECO:0000313" key="11">
    <source>
        <dbReference type="EnsemblMetazoa" id="XP_038058676.1"/>
    </source>
</evidence>
<reference evidence="11" key="1">
    <citation type="submission" date="2022-11" db="UniProtKB">
        <authorList>
            <consortium name="EnsemblMetazoa"/>
        </authorList>
    </citation>
    <scope>IDENTIFICATION</scope>
</reference>
<keyword evidence="7" id="KW-0233">DNA recombination</keyword>
<dbReference type="InterPro" id="IPR047323">
    <property type="entry name" value="Rad51D_C"/>
</dbReference>
<dbReference type="SUPFAM" id="SSF52540">
    <property type="entry name" value="P-loop containing nucleoside triphosphate hydrolases"/>
    <property type="match status" value="1"/>
</dbReference>
<proteinExistence type="inferred from homology"/>
<dbReference type="InterPro" id="IPR027417">
    <property type="entry name" value="P-loop_NTPase"/>
</dbReference>
<dbReference type="EnsemblMetazoa" id="XM_038202747.1">
    <property type="protein sequence ID" value="XP_038058675.1"/>
    <property type="gene ID" value="LOC119729955"/>
</dbReference>
<dbReference type="GeneID" id="119729955"/>
<keyword evidence="5" id="KW-0067">ATP-binding</keyword>
<dbReference type="OMA" id="CGETREL"/>
<name>A0A914A5J2_PATMI</name>
<dbReference type="OrthoDB" id="336321at2759"/>
<comment type="similarity">
    <text evidence="2">Belongs to the RecA family. RAD51 subfamily.</text>
</comment>
<dbReference type="GO" id="GO:0007131">
    <property type="term" value="P:reciprocal meiotic recombination"/>
    <property type="evidence" value="ECO:0007669"/>
    <property type="project" value="TreeGrafter"/>
</dbReference>
<dbReference type="GO" id="GO:0033063">
    <property type="term" value="C:Rad51B-Rad51C-Rad51D-XRCC2 complex"/>
    <property type="evidence" value="ECO:0007669"/>
    <property type="project" value="TreeGrafter"/>
</dbReference>
<dbReference type="AlphaFoldDB" id="A0A914A5J2"/>
<dbReference type="GO" id="GO:0000723">
    <property type="term" value="P:telomere maintenance"/>
    <property type="evidence" value="ECO:0007669"/>
    <property type="project" value="TreeGrafter"/>
</dbReference>
<dbReference type="PANTHER" id="PTHR46457:SF1">
    <property type="entry name" value="DNA REPAIR PROTEIN RAD51 HOMOLOG 4"/>
    <property type="match status" value="1"/>
</dbReference>
<keyword evidence="12" id="KW-1185">Reference proteome</keyword>
<sequence>MTLLSVGLCPALTKETVDALNGGGIKTVLDFICADVEDLAQKCSISYKVLQSIRRLLLAQYSSFPVNGADLHDDVMSSVAILSTGCSSLDELLDGGLYTSELTEITGGPATGKTQLCMTTAASVATTAQQNVLYIDTNGGFSSQRLQDIMAARGNTDKIMAAAFQRLRCARTFDLFELLSLLEMTKSSMDSGSDAFYASLKLVVVDSVTAVVAPVLGGQQTEGHGMMIHLARSLKALAVEYSVAVLLTNNQVRGDGTQRKPALGRTWSHVPHCRLLLTHDRSDDASLCTVNRPINREARIIKSGRQPINVSCTFKIDDSGICS</sequence>
<dbReference type="GO" id="GO:0000400">
    <property type="term" value="F:four-way junction DNA binding"/>
    <property type="evidence" value="ECO:0007669"/>
    <property type="project" value="TreeGrafter"/>
</dbReference>
<dbReference type="Proteomes" id="UP000887568">
    <property type="component" value="Unplaced"/>
</dbReference>
<dbReference type="RefSeq" id="XP_038058676.1">
    <property type="nucleotide sequence ID" value="XM_038202748.1"/>
</dbReference>
<dbReference type="PROSITE" id="PS50162">
    <property type="entry name" value="RECA_2"/>
    <property type="match status" value="1"/>
</dbReference>
<keyword evidence="8" id="KW-0234">DNA repair</keyword>
<keyword evidence="9" id="KW-0539">Nucleus</keyword>
<dbReference type="Pfam" id="PF08423">
    <property type="entry name" value="Rad51"/>
    <property type="match status" value="1"/>
</dbReference>
<evidence type="ECO:0000256" key="6">
    <source>
        <dbReference type="ARBA" id="ARBA00023125"/>
    </source>
</evidence>
<dbReference type="GO" id="GO:0042148">
    <property type="term" value="P:DNA strand invasion"/>
    <property type="evidence" value="ECO:0007669"/>
    <property type="project" value="TreeGrafter"/>
</dbReference>
<dbReference type="InterPro" id="IPR048943">
    <property type="entry name" value="RAD51D_N"/>
</dbReference>
<dbReference type="InterPro" id="IPR016467">
    <property type="entry name" value="DNA_recomb/repair_RecA-like"/>
</dbReference>
<evidence type="ECO:0000256" key="4">
    <source>
        <dbReference type="ARBA" id="ARBA00022763"/>
    </source>
</evidence>
<evidence type="ECO:0000313" key="12">
    <source>
        <dbReference type="Proteomes" id="UP000887568"/>
    </source>
</evidence>
<comment type="subcellular location">
    <subcellularLocation>
        <location evidence="1">Nucleus</location>
    </subcellularLocation>
</comment>
<dbReference type="InterPro" id="IPR013632">
    <property type="entry name" value="Rad51_C"/>
</dbReference>
<keyword evidence="3" id="KW-0547">Nucleotide-binding</keyword>